<dbReference type="Gene3D" id="3.40.220.10">
    <property type="entry name" value="Leucine Aminopeptidase, subunit E, domain 1"/>
    <property type="match status" value="1"/>
</dbReference>
<dbReference type="SUPFAM" id="SSF52949">
    <property type="entry name" value="Macro domain-like"/>
    <property type="match status" value="1"/>
</dbReference>
<reference evidence="1 2" key="1">
    <citation type="submission" date="2024-09" db="EMBL/GenBank/DDBJ databases">
        <title>A chromosome-level genome assembly of Gray's grenadier anchovy, Coilia grayii.</title>
        <authorList>
            <person name="Fu Z."/>
        </authorList>
    </citation>
    <scope>NUCLEOTIDE SEQUENCE [LARGE SCALE GENOMIC DNA]</scope>
    <source>
        <strain evidence="1">G4</strain>
        <tissue evidence="1">Muscle</tissue>
    </source>
</reference>
<comment type="caution">
    <text evidence="1">The sequence shown here is derived from an EMBL/GenBank/DDBJ whole genome shotgun (WGS) entry which is preliminary data.</text>
</comment>
<organism evidence="1 2">
    <name type="scientific">Coilia grayii</name>
    <name type="common">Gray's grenadier anchovy</name>
    <dbReference type="NCBI Taxonomy" id="363190"/>
    <lineage>
        <taxon>Eukaryota</taxon>
        <taxon>Metazoa</taxon>
        <taxon>Chordata</taxon>
        <taxon>Craniata</taxon>
        <taxon>Vertebrata</taxon>
        <taxon>Euteleostomi</taxon>
        <taxon>Actinopterygii</taxon>
        <taxon>Neopterygii</taxon>
        <taxon>Teleostei</taxon>
        <taxon>Clupei</taxon>
        <taxon>Clupeiformes</taxon>
        <taxon>Clupeoidei</taxon>
        <taxon>Engraulidae</taxon>
        <taxon>Coilinae</taxon>
        <taxon>Coilia</taxon>
    </lineage>
</organism>
<dbReference type="InterPro" id="IPR043472">
    <property type="entry name" value="Macro_dom-like"/>
</dbReference>
<protein>
    <submittedName>
        <fullName evidence="1">Uncharacterized protein</fullName>
    </submittedName>
</protein>
<dbReference type="Proteomes" id="UP001591681">
    <property type="component" value="Unassembled WGS sequence"/>
</dbReference>
<accession>A0ABD1IRZ9</accession>
<dbReference type="EMBL" id="JBHFQA010000024">
    <property type="protein sequence ID" value="KAL2077394.1"/>
    <property type="molecule type" value="Genomic_DNA"/>
</dbReference>
<evidence type="ECO:0000313" key="1">
    <source>
        <dbReference type="EMBL" id="KAL2077394.1"/>
    </source>
</evidence>
<evidence type="ECO:0000313" key="2">
    <source>
        <dbReference type="Proteomes" id="UP001591681"/>
    </source>
</evidence>
<name>A0ABD1IRZ9_9TELE</name>
<keyword evidence="2" id="KW-1185">Reference proteome</keyword>
<sequence>MALYVSKLTKRLPKTVSFELRSVLGTRLPFIDLTFTDIRCAASRRSIHSVVRQASDSCPANSLLVKSKLSSYRCAVSTAERLKKFTAGSKAFHSQSASSSNRTSRSRSTVAFSILGVSTGAFAALHTTAMWATSDETINLNSDRTDWQEAKNFLLGASQEGRREHYRVDYLPLDNIPVWTPTDVKPLYKPNDALNKKISLFRGDITKLEIDAVVNAGMFVAFKMTREFAKLWSNLVFSSDQPRLTS</sequence>
<dbReference type="AlphaFoldDB" id="A0ABD1IRZ9"/>
<gene>
    <name evidence="1" type="ORF">ACEWY4_026898</name>
</gene>
<proteinExistence type="predicted"/>